<name>A0A1H4UMR7_TSUTY</name>
<evidence type="ECO:0008006" key="3">
    <source>
        <dbReference type="Google" id="ProtNLM"/>
    </source>
</evidence>
<evidence type="ECO:0000313" key="2">
    <source>
        <dbReference type="Proteomes" id="UP000182241"/>
    </source>
</evidence>
<organism evidence="1 2">
    <name type="scientific">Tsukamurella tyrosinosolvens</name>
    <dbReference type="NCBI Taxonomy" id="57704"/>
    <lineage>
        <taxon>Bacteria</taxon>
        <taxon>Bacillati</taxon>
        <taxon>Actinomycetota</taxon>
        <taxon>Actinomycetes</taxon>
        <taxon>Mycobacteriales</taxon>
        <taxon>Tsukamurellaceae</taxon>
        <taxon>Tsukamurella</taxon>
    </lineage>
</organism>
<dbReference type="SUPFAM" id="SSF52540">
    <property type="entry name" value="P-loop containing nucleoside triphosphate hydrolases"/>
    <property type="match status" value="1"/>
</dbReference>
<keyword evidence="2" id="KW-1185">Reference proteome</keyword>
<sequence>MKLLDKLSPSRRRHEFPDPAVQRVPAVEPPSERIPALAYPPNWSVVSSSGAAAQQYPEWTLKLGVGAEGPVEFSPIVDRNLLCVSGTGAGKSVLARGLVEQIRAAGGQVILGDGHGLDYYAYRAFHVGAELPVPGVLAGGSGASAGSTDYLATVVLAHQILKQRKHEAAFEKPQLRDLTPLFVILDDAASVRRTWEITRTKRDLAAIDVMVSDLLANGPGVRIHLVVLTHDRIPTSWGQNSQVVLLGRTGPFVARQVSTLLGRELMDGELTLRGHRYPGRGLYLRRGHEPVELQSYFSWAPGETLSPAHGPASAGRHWGSFKESVSDAVPRLYTRQWFKLDRKSKAQLEEEKVTGRDRGFVDLEIFTVEELQGLVRIGLDKRLASGEVVRDPDALKFDPTSDQYVGRRPPEGVRERL</sequence>
<dbReference type="Gene3D" id="3.40.50.300">
    <property type="entry name" value="P-loop containing nucleotide triphosphate hydrolases"/>
    <property type="match status" value="1"/>
</dbReference>
<dbReference type="EMBL" id="FNSA01000003">
    <property type="protein sequence ID" value="SEC69688.1"/>
    <property type="molecule type" value="Genomic_DNA"/>
</dbReference>
<protein>
    <recommendedName>
        <fullName evidence="3">FtsK domain-containing protein</fullName>
    </recommendedName>
</protein>
<gene>
    <name evidence="1" type="ORF">SAMN04489793_2947</name>
</gene>
<accession>A0A1H4UMR7</accession>
<dbReference type="RefSeq" id="WP_068739998.1">
    <property type="nucleotide sequence ID" value="NZ_FNSA01000003.1"/>
</dbReference>
<dbReference type="OrthoDB" id="4680525at2"/>
<dbReference type="STRING" id="57704.SAMN04489793_2947"/>
<dbReference type="Proteomes" id="UP000182241">
    <property type="component" value="Unassembled WGS sequence"/>
</dbReference>
<dbReference type="InterPro" id="IPR027417">
    <property type="entry name" value="P-loop_NTPase"/>
</dbReference>
<dbReference type="AlphaFoldDB" id="A0A1H4UMR7"/>
<proteinExistence type="predicted"/>
<reference evidence="2" key="1">
    <citation type="submission" date="2016-10" db="EMBL/GenBank/DDBJ databases">
        <authorList>
            <person name="Varghese N."/>
            <person name="Submissions S."/>
        </authorList>
    </citation>
    <scope>NUCLEOTIDE SEQUENCE [LARGE SCALE GENOMIC DNA]</scope>
    <source>
        <strain evidence="2">DSM 44234</strain>
    </source>
</reference>
<dbReference type="CDD" id="cd01120">
    <property type="entry name" value="RecA-like_superfamily"/>
    <property type="match status" value="1"/>
</dbReference>
<evidence type="ECO:0000313" key="1">
    <source>
        <dbReference type="EMBL" id="SEC69688.1"/>
    </source>
</evidence>